<dbReference type="InterPro" id="IPR032816">
    <property type="entry name" value="VTT_dom"/>
</dbReference>
<feature type="transmembrane region" description="Helical" evidence="6">
    <location>
        <begin position="92"/>
        <end position="118"/>
    </location>
</feature>
<feature type="domain" description="VTT" evidence="7">
    <location>
        <begin position="83"/>
        <end position="197"/>
    </location>
</feature>
<dbReference type="InterPro" id="IPR015414">
    <property type="entry name" value="TMEM64"/>
</dbReference>
<organism evidence="8">
    <name type="scientific">hydrothermal vent metagenome</name>
    <dbReference type="NCBI Taxonomy" id="652676"/>
    <lineage>
        <taxon>unclassified sequences</taxon>
        <taxon>metagenomes</taxon>
        <taxon>ecological metagenomes</taxon>
    </lineage>
</organism>
<proteinExistence type="predicted"/>
<evidence type="ECO:0000256" key="3">
    <source>
        <dbReference type="ARBA" id="ARBA00022692"/>
    </source>
</evidence>
<evidence type="ECO:0000256" key="5">
    <source>
        <dbReference type="ARBA" id="ARBA00023136"/>
    </source>
</evidence>
<dbReference type="Pfam" id="PF09335">
    <property type="entry name" value="VTT_dom"/>
    <property type="match status" value="1"/>
</dbReference>
<evidence type="ECO:0000256" key="2">
    <source>
        <dbReference type="ARBA" id="ARBA00022475"/>
    </source>
</evidence>
<dbReference type="AlphaFoldDB" id="A0A3B0S3E0"/>
<evidence type="ECO:0000256" key="4">
    <source>
        <dbReference type="ARBA" id="ARBA00022989"/>
    </source>
</evidence>
<evidence type="ECO:0000313" key="8">
    <source>
        <dbReference type="EMBL" id="VAV94898.1"/>
    </source>
</evidence>
<keyword evidence="3 6" id="KW-0812">Transmembrane</keyword>
<accession>A0A3B0S3E0</accession>
<feature type="transmembrane region" description="Helical" evidence="6">
    <location>
        <begin position="20"/>
        <end position="41"/>
    </location>
</feature>
<dbReference type="GO" id="GO:0005886">
    <property type="term" value="C:plasma membrane"/>
    <property type="evidence" value="ECO:0007669"/>
    <property type="project" value="UniProtKB-SubCell"/>
</dbReference>
<dbReference type="EMBL" id="UOEC01000123">
    <property type="protein sequence ID" value="VAV94898.1"/>
    <property type="molecule type" value="Genomic_DNA"/>
</dbReference>
<evidence type="ECO:0000259" key="7">
    <source>
        <dbReference type="Pfam" id="PF09335"/>
    </source>
</evidence>
<evidence type="ECO:0000256" key="6">
    <source>
        <dbReference type="SAM" id="Phobius"/>
    </source>
</evidence>
<feature type="transmembrane region" description="Helical" evidence="6">
    <location>
        <begin position="177"/>
        <end position="199"/>
    </location>
</feature>
<name>A0A3B0S3E0_9ZZZZ</name>
<comment type="subcellular location">
    <subcellularLocation>
        <location evidence="1">Cell membrane</location>
        <topology evidence="1">Multi-pass membrane protein</topology>
    </subcellularLocation>
</comment>
<dbReference type="PANTHER" id="PTHR12677:SF59">
    <property type="entry name" value="GOLGI APPARATUS MEMBRANE PROTEIN TVP38-RELATED"/>
    <property type="match status" value="1"/>
</dbReference>
<protein>
    <submittedName>
        <fullName evidence="8">Putative membrane protein</fullName>
    </submittedName>
</protein>
<sequence>MALDKQQTCQKGRSGIKRYLPLMVLAAAVAAAYMAGLHNYISLNAVAQNRAYLTSAVTDNLWLALLAYALVYAVSTALSLPGGALLTIVGGFLFGWLIGGITTVFAATIGATAVFLIAKSSLGNFLTQKAGPFAKKLADGFNNDAFNYLMFLRLVPVFPFWLVNIAPALFGVRLRTYLITTFFGIIPGTVAIAILGAGLGSVIDRQQAIHNACIAEKGAENCVFNVELGALLTPQLLMAFAALGVVALIPVAIKRWKAHIGGKTAR</sequence>
<keyword evidence="2" id="KW-1003">Cell membrane</keyword>
<feature type="transmembrane region" description="Helical" evidence="6">
    <location>
        <begin position="145"/>
        <end position="170"/>
    </location>
</feature>
<gene>
    <name evidence="8" type="ORF">MNBD_ALPHA08-1018</name>
</gene>
<evidence type="ECO:0000256" key="1">
    <source>
        <dbReference type="ARBA" id="ARBA00004651"/>
    </source>
</evidence>
<keyword evidence="5 6" id="KW-0472">Membrane</keyword>
<dbReference type="PANTHER" id="PTHR12677">
    <property type="entry name" value="GOLGI APPARATUS MEMBRANE PROTEIN TVP38-RELATED"/>
    <property type="match status" value="1"/>
</dbReference>
<reference evidence="8" key="1">
    <citation type="submission" date="2018-06" db="EMBL/GenBank/DDBJ databases">
        <authorList>
            <person name="Zhirakovskaya E."/>
        </authorList>
    </citation>
    <scope>NUCLEOTIDE SEQUENCE</scope>
</reference>
<feature type="transmembrane region" description="Helical" evidence="6">
    <location>
        <begin position="61"/>
        <end position="80"/>
    </location>
</feature>
<keyword evidence="4 6" id="KW-1133">Transmembrane helix</keyword>
<feature type="transmembrane region" description="Helical" evidence="6">
    <location>
        <begin position="236"/>
        <end position="253"/>
    </location>
</feature>